<dbReference type="Gene3D" id="3.90.25.10">
    <property type="entry name" value="UDP-galactose 4-epimerase, domain 1"/>
    <property type="match status" value="1"/>
</dbReference>
<keyword evidence="2" id="KW-0472">Membrane</keyword>
<feature type="domain" description="NAD-dependent epimerase/dehydratase" evidence="3">
    <location>
        <begin position="14"/>
        <end position="254"/>
    </location>
</feature>
<evidence type="ECO:0000313" key="5">
    <source>
        <dbReference type="Proteomes" id="UP000233387"/>
    </source>
</evidence>
<dbReference type="AlphaFoldDB" id="A0A2N3IHL7"/>
<evidence type="ECO:0000256" key="1">
    <source>
        <dbReference type="ARBA" id="ARBA00007637"/>
    </source>
</evidence>
<dbReference type="EMBL" id="NKXO01000016">
    <property type="protein sequence ID" value="PKQ69748.1"/>
    <property type="molecule type" value="Genomic_DNA"/>
</dbReference>
<protein>
    <submittedName>
        <fullName evidence="4">Nucleoside-diphosphate-sugar epimerase</fullName>
    </submittedName>
</protein>
<keyword evidence="2" id="KW-1133">Transmembrane helix</keyword>
<proteinExistence type="inferred from homology"/>
<dbReference type="PANTHER" id="PTHR43000">
    <property type="entry name" value="DTDP-D-GLUCOSE 4,6-DEHYDRATASE-RELATED"/>
    <property type="match status" value="1"/>
</dbReference>
<dbReference type="Proteomes" id="UP000233387">
    <property type="component" value="Unassembled WGS sequence"/>
</dbReference>
<evidence type="ECO:0000259" key="3">
    <source>
        <dbReference type="Pfam" id="PF01370"/>
    </source>
</evidence>
<accession>A0A2N3IHL7</accession>
<dbReference type="SUPFAM" id="SSF51735">
    <property type="entry name" value="NAD(P)-binding Rossmann-fold domains"/>
    <property type="match status" value="1"/>
</dbReference>
<comment type="similarity">
    <text evidence="1">Belongs to the NAD(P)-dependent epimerase/dehydratase family.</text>
</comment>
<dbReference type="InterPro" id="IPR036291">
    <property type="entry name" value="NAD(P)-bd_dom_sf"/>
</dbReference>
<dbReference type="RefSeq" id="WP_101358471.1">
    <property type="nucleotide sequence ID" value="NZ_NKXO01000016.1"/>
</dbReference>
<feature type="transmembrane region" description="Helical" evidence="2">
    <location>
        <begin position="12"/>
        <end position="31"/>
    </location>
</feature>
<comment type="caution">
    <text evidence="4">The sequence shown here is derived from an EMBL/GenBank/DDBJ whole genome shotgun (WGS) entry which is preliminary data.</text>
</comment>
<dbReference type="Pfam" id="PF01370">
    <property type="entry name" value="Epimerase"/>
    <property type="match status" value="1"/>
</dbReference>
<dbReference type="PRINTS" id="PR01713">
    <property type="entry name" value="NUCEPIMERASE"/>
</dbReference>
<dbReference type="InterPro" id="IPR001509">
    <property type="entry name" value="Epimerase_deHydtase"/>
</dbReference>
<evidence type="ECO:0000313" key="4">
    <source>
        <dbReference type="EMBL" id="PKQ69748.1"/>
    </source>
</evidence>
<evidence type="ECO:0000256" key="2">
    <source>
        <dbReference type="SAM" id="Phobius"/>
    </source>
</evidence>
<keyword evidence="5" id="KW-1185">Reference proteome</keyword>
<gene>
    <name evidence="4" type="ORF">Rain11_1203</name>
</gene>
<reference evidence="4 5" key="1">
    <citation type="submission" date="2017-06" db="EMBL/GenBank/DDBJ databases">
        <title>Raineya orbicola gen. nov., sp. nov. a slightly thermophilic bacterium of the phylum Bacteroidetes and the description of Raineyaceae fam. nov.</title>
        <authorList>
            <person name="Albuquerque L."/>
            <person name="Polonia A.R.M."/>
            <person name="Barroso C."/>
            <person name="Froufe H.J.C."/>
            <person name="Lage O."/>
            <person name="Lobo-Da-Cunha A."/>
            <person name="Egas C."/>
            <person name="Da Costa M.S."/>
        </authorList>
    </citation>
    <scope>NUCLEOTIDE SEQUENCE [LARGE SCALE GENOMIC DNA]</scope>
    <source>
        <strain evidence="4 5">SPSPC-11</strain>
    </source>
</reference>
<sequence length="325" mass="36442">MQYQSQDISRFNFLVTGGAGFIGSNIVAYLIDNQAKKIRILDNLSTGYLKNIEPFLSLPNVEFIQGDIASVEMCLRACEGIDYVFHQAALGSVPRSIQNPLASHEANVTGFLNILWACKENKVKRLVYASSSSVYGDSPILPKKEHQIGKPLSPYALTKSINEQYAEVFARVYGTESIGLRYFNVFGYNQSPEGAYAAVIPLFMKALQSQKSPIIHGDGKQTRDFTFVENAVQANIRAMFVENPEAVNRVYNIACGEQLSVLEIFEILRDFFKVDIEPQFTESRKGDIRDSLADISDAQKFLGYKPTIFAKEGLKLTAEWFRENL</sequence>
<dbReference type="Gene3D" id="3.40.50.720">
    <property type="entry name" value="NAD(P)-binding Rossmann-like Domain"/>
    <property type="match status" value="1"/>
</dbReference>
<name>A0A2N3IHL7_9BACT</name>
<dbReference type="CDD" id="cd05256">
    <property type="entry name" value="UDP_AE_SDR_e"/>
    <property type="match status" value="1"/>
</dbReference>
<dbReference type="OrthoDB" id="9810015at2"/>
<organism evidence="4 5">
    <name type="scientific">Raineya orbicola</name>
    <dbReference type="NCBI Taxonomy" id="2016530"/>
    <lineage>
        <taxon>Bacteria</taxon>
        <taxon>Pseudomonadati</taxon>
        <taxon>Bacteroidota</taxon>
        <taxon>Cytophagia</taxon>
        <taxon>Cytophagales</taxon>
        <taxon>Raineyaceae</taxon>
        <taxon>Raineya</taxon>
    </lineage>
</organism>
<keyword evidence="2" id="KW-0812">Transmembrane</keyword>